<keyword evidence="3" id="KW-1185">Reference proteome</keyword>
<dbReference type="InterPro" id="IPR036736">
    <property type="entry name" value="ACP-like_sf"/>
</dbReference>
<organism evidence="2 3">
    <name type="scientific">Dactylosporangium sucinum</name>
    <dbReference type="NCBI Taxonomy" id="1424081"/>
    <lineage>
        <taxon>Bacteria</taxon>
        <taxon>Bacillati</taxon>
        <taxon>Actinomycetota</taxon>
        <taxon>Actinomycetes</taxon>
        <taxon>Micromonosporales</taxon>
        <taxon>Micromonosporaceae</taxon>
        <taxon>Dactylosporangium</taxon>
    </lineage>
</organism>
<reference evidence="2" key="2">
    <citation type="submission" date="2020-09" db="EMBL/GenBank/DDBJ databases">
        <authorList>
            <person name="Sun Q."/>
            <person name="Ohkuma M."/>
        </authorList>
    </citation>
    <scope>NUCLEOTIDE SEQUENCE</scope>
    <source>
        <strain evidence="2">JCM 19831</strain>
    </source>
</reference>
<evidence type="ECO:0000313" key="2">
    <source>
        <dbReference type="EMBL" id="GGM22224.1"/>
    </source>
</evidence>
<dbReference type="RefSeq" id="WP_373294563.1">
    <property type="nucleotide sequence ID" value="NZ_BMPI01000009.1"/>
</dbReference>
<proteinExistence type="predicted"/>
<evidence type="ECO:0000313" key="3">
    <source>
        <dbReference type="Proteomes" id="UP000642070"/>
    </source>
</evidence>
<reference evidence="2" key="1">
    <citation type="journal article" date="2014" name="Int. J. Syst. Evol. Microbiol.">
        <title>Complete genome sequence of Corynebacterium casei LMG S-19264T (=DSM 44701T), isolated from a smear-ripened cheese.</title>
        <authorList>
            <consortium name="US DOE Joint Genome Institute (JGI-PGF)"/>
            <person name="Walter F."/>
            <person name="Albersmeier A."/>
            <person name="Kalinowski J."/>
            <person name="Ruckert C."/>
        </authorList>
    </citation>
    <scope>NUCLEOTIDE SEQUENCE</scope>
    <source>
        <strain evidence="2">JCM 19831</strain>
    </source>
</reference>
<dbReference type="AlphaFoldDB" id="A0A917WQ22"/>
<feature type="domain" description="Carrier" evidence="1">
    <location>
        <begin position="27"/>
        <end position="68"/>
    </location>
</feature>
<sequence>MAEAPGRDEVLAMLATYGDRRVEDVAEGIDSLELAWLVHQLEQHYGTPLDLTDEELARMTTVSGVVEVLAGLRAGTSPR</sequence>
<dbReference type="SUPFAM" id="SSF47336">
    <property type="entry name" value="ACP-like"/>
    <property type="match status" value="1"/>
</dbReference>
<gene>
    <name evidence="2" type="ORF">GCM10007977_024230</name>
</gene>
<comment type="caution">
    <text evidence="2">The sequence shown here is derived from an EMBL/GenBank/DDBJ whole genome shotgun (WGS) entry which is preliminary data.</text>
</comment>
<dbReference type="EMBL" id="BMPI01000009">
    <property type="protein sequence ID" value="GGM22224.1"/>
    <property type="molecule type" value="Genomic_DNA"/>
</dbReference>
<dbReference type="Pfam" id="PF00550">
    <property type="entry name" value="PP-binding"/>
    <property type="match status" value="1"/>
</dbReference>
<name>A0A917WQ22_9ACTN</name>
<protein>
    <recommendedName>
        <fullName evidence="1">Carrier domain-containing protein</fullName>
    </recommendedName>
</protein>
<dbReference type="Gene3D" id="1.10.1200.10">
    <property type="entry name" value="ACP-like"/>
    <property type="match status" value="1"/>
</dbReference>
<dbReference type="InterPro" id="IPR009081">
    <property type="entry name" value="PP-bd_ACP"/>
</dbReference>
<evidence type="ECO:0000259" key="1">
    <source>
        <dbReference type="Pfam" id="PF00550"/>
    </source>
</evidence>
<accession>A0A917WQ22</accession>
<dbReference type="Proteomes" id="UP000642070">
    <property type="component" value="Unassembled WGS sequence"/>
</dbReference>